<evidence type="ECO:0000256" key="2">
    <source>
        <dbReference type="ARBA" id="ARBA00022741"/>
    </source>
</evidence>
<proteinExistence type="predicted"/>
<dbReference type="InterPro" id="IPR003593">
    <property type="entry name" value="AAA+_ATPase"/>
</dbReference>
<evidence type="ECO:0000256" key="5">
    <source>
        <dbReference type="ARBA" id="ARBA00023015"/>
    </source>
</evidence>
<keyword evidence="1 8" id="KW-0597">Phosphoprotein</keyword>
<dbReference type="InterPro" id="IPR025943">
    <property type="entry name" value="Sigma_54_int_dom_ATP-bd_2"/>
</dbReference>
<dbReference type="InterPro" id="IPR002197">
    <property type="entry name" value="HTH_Fis"/>
</dbReference>
<dbReference type="EMBL" id="FNAQ01000001">
    <property type="protein sequence ID" value="SDD79339.1"/>
    <property type="molecule type" value="Genomic_DNA"/>
</dbReference>
<keyword evidence="12" id="KW-1185">Reference proteome</keyword>
<dbReference type="PROSITE" id="PS00676">
    <property type="entry name" value="SIGMA54_INTERACT_2"/>
    <property type="match status" value="1"/>
</dbReference>
<feature type="domain" description="Sigma-54 factor interaction" evidence="9">
    <location>
        <begin position="140"/>
        <end position="369"/>
    </location>
</feature>
<dbReference type="InterPro" id="IPR025944">
    <property type="entry name" value="Sigma_54_int_dom_CS"/>
</dbReference>
<keyword evidence="3" id="KW-0067">ATP-binding</keyword>
<dbReference type="InterPro" id="IPR002078">
    <property type="entry name" value="Sigma_54_int"/>
</dbReference>
<dbReference type="InterPro" id="IPR009057">
    <property type="entry name" value="Homeodomain-like_sf"/>
</dbReference>
<dbReference type="InterPro" id="IPR011006">
    <property type="entry name" value="CheY-like_superfamily"/>
</dbReference>
<evidence type="ECO:0000313" key="12">
    <source>
        <dbReference type="Proteomes" id="UP000243205"/>
    </source>
</evidence>
<dbReference type="InterPro" id="IPR025662">
    <property type="entry name" value="Sigma_54_int_dom_ATP-bd_1"/>
</dbReference>
<dbReference type="FunFam" id="3.40.50.2300:FF:000018">
    <property type="entry name" value="DNA-binding transcriptional regulator NtrC"/>
    <property type="match status" value="1"/>
</dbReference>
<gene>
    <name evidence="11" type="ORF">SAMN05661003_101322</name>
</gene>
<dbReference type="GO" id="GO:0000160">
    <property type="term" value="P:phosphorelay signal transduction system"/>
    <property type="evidence" value="ECO:0007669"/>
    <property type="project" value="UniProtKB-KW"/>
</dbReference>
<dbReference type="InterPro" id="IPR058031">
    <property type="entry name" value="AAA_lid_NorR"/>
</dbReference>
<evidence type="ECO:0000256" key="1">
    <source>
        <dbReference type="ARBA" id="ARBA00022553"/>
    </source>
</evidence>
<evidence type="ECO:0000256" key="3">
    <source>
        <dbReference type="ARBA" id="ARBA00022840"/>
    </source>
</evidence>
<reference evidence="12" key="1">
    <citation type="submission" date="2016-10" db="EMBL/GenBank/DDBJ databases">
        <authorList>
            <person name="Varghese N."/>
            <person name="Submissions S."/>
        </authorList>
    </citation>
    <scope>NUCLEOTIDE SEQUENCE [LARGE SCALE GENOMIC DNA]</scope>
    <source>
        <strain evidence="12">DSM 8987</strain>
    </source>
</reference>
<keyword evidence="2" id="KW-0547">Nucleotide-binding</keyword>
<feature type="modified residue" description="4-aspartylphosphate" evidence="8">
    <location>
        <position position="54"/>
    </location>
</feature>
<dbReference type="PANTHER" id="PTHR32071">
    <property type="entry name" value="TRANSCRIPTIONAL REGULATORY PROTEIN"/>
    <property type="match status" value="1"/>
</dbReference>
<dbReference type="Gene3D" id="1.10.10.60">
    <property type="entry name" value="Homeodomain-like"/>
    <property type="match status" value="1"/>
</dbReference>
<dbReference type="GO" id="GO:0043565">
    <property type="term" value="F:sequence-specific DNA binding"/>
    <property type="evidence" value="ECO:0007669"/>
    <property type="project" value="InterPro"/>
</dbReference>
<evidence type="ECO:0000256" key="8">
    <source>
        <dbReference type="PROSITE-ProRule" id="PRU00169"/>
    </source>
</evidence>
<keyword evidence="6" id="KW-0238">DNA-binding</keyword>
<keyword evidence="5" id="KW-0805">Transcription regulation</keyword>
<dbReference type="Gene3D" id="3.40.50.2300">
    <property type="match status" value="1"/>
</dbReference>
<dbReference type="InterPro" id="IPR001789">
    <property type="entry name" value="Sig_transdc_resp-reg_receiver"/>
</dbReference>
<evidence type="ECO:0000256" key="6">
    <source>
        <dbReference type="ARBA" id="ARBA00023125"/>
    </source>
</evidence>
<keyword evidence="7" id="KW-0804">Transcription</keyword>
<dbReference type="SMART" id="SM00382">
    <property type="entry name" value="AAA"/>
    <property type="match status" value="1"/>
</dbReference>
<evidence type="ECO:0000313" key="11">
    <source>
        <dbReference type="EMBL" id="SDD79339.1"/>
    </source>
</evidence>
<dbReference type="GO" id="GO:0005524">
    <property type="term" value="F:ATP binding"/>
    <property type="evidence" value="ECO:0007669"/>
    <property type="project" value="UniProtKB-KW"/>
</dbReference>
<dbReference type="Pfam" id="PF25601">
    <property type="entry name" value="AAA_lid_14"/>
    <property type="match status" value="1"/>
</dbReference>
<sequence>MSQPRILVVDDEAVIREALRRILQSDGYQVDPVASGHAALERIQQEQYSVVISDLKMPGMSGMEVLKSIRILQPYVPVIIITGYATVETAVDAIKNGAFDYLSKPFTPDQVRALIRKAVDHRLANTEGDDSGNAQGFDRFIGASKAMKKVYNRILQVAPTDSTVLITGESGTGKELVARAIHDNSQRRDKPFVAIDCTALAETLLESELFGHEKGSFTGAMRTKVGLFKIADGGTLFLDEVSNISLSSQAKLLRVIQEREVTPIGGTKPQPINIRLISATNKSLRELAEKGEFREDLYFRLNTIPIDMPPLRDRKGDLPLLIGHFLRRFASEIGKDIKGVSPAAMALLEQYEFPGNVRELEHMIERAVVLAEEDLIQPADFGFLDSELAETLGSSDYTPKTADELKEIKRRLREEAVIPIEKSFVLEALQRNDWNITRAAEEVGMLRPNFQALMKKLQISARDRKF</sequence>
<name>A0A1G6XM80_9BACT</name>
<evidence type="ECO:0000256" key="7">
    <source>
        <dbReference type="ARBA" id="ARBA00023163"/>
    </source>
</evidence>
<dbReference type="PROSITE" id="PS00675">
    <property type="entry name" value="SIGMA54_INTERACT_1"/>
    <property type="match status" value="1"/>
</dbReference>
<evidence type="ECO:0000259" key="9">
    <source>
        <dbReference type="PROSITE" id="PS50045"/>
    </source>
</evidence>
<dbReference type="PANTHER" id="PTHR32071:SF113">
    <property type="entry name" value="ALGINATE BIOSYNTHESIS TRANSCRIPTIONAL REGULATORY PROTEIN ALGB"/>
    <property type="match status" value="1"/>
</dbReference>
<dbReference type="CDD" id="cd00009">
    <property type="entry name" value="AAA"/>
    <property type="match status" value="1"/>
</dbReference>
<evidence type="ECO:0000259" key="10">
    <source>
        <dbReference type="PROSITE" id="PS50110"/>
    </source>
</evidence>
<feature type="domain" description="Response regulatory" evidence="10">
    <location>
        <begin position="5"/>
        <end position="119"/>
    </location>
</feature>
<accession>A0A1G6XM80</accession>
<dbReference type="InterPro" id="IPR027417">
    <property type="entry name" value="P-loop_NTPase"/>
</dbReference>
<dbReference type="Gene3D" id="3.40.50.300">
    <property type="entry name" value="P-loop containing nucleotide triphosphate hydrolases"/>
    <property type="match status" value="1"/>
</dbReference>
<dbReference type="SMART" id="SM00448">
    <property type="entry name" value="REC"/>
    <property type="match status" value="1"/>
</dbReference>
<dbReference type="PROSITE" id="PS50110">
    <property type="entry name" value="RESPONSE_REGULATORY"/>
    <property type="match status" value="1"/>
</dbReference>
<dbReference type="AlphaFoldDB" id="A0A1G6XM80"/>
<dbReference type="PROSITE" id="PS00688">
    <property type="entry name" value="SIGMA54_INTERACT_3"/>
    <property type="match status" value="1"/>
</dbReference>
<evidence type="ECO:0000256" key="4">
    <source>
        <dbReference type="ARBA" id="ARBA00023012"/>
    </source>
</evidence>
<dbReference type="SUPFAM" id="SSF52172">
    <property type="entry name" value="CheY-like"/>
    <property type="match status" value="1"/>
</dbReference>
<organism evidence="11 12">
    <name type="scientific">Desulfuromonas thiophila</name>
    <dbReference type="NCBI Taxonomy" id="57664"/>
    <lineage>
        <taxon>Bacteria</taxon>
        <taxon>Pseudomonadati</taxon>
        <taxon>Thermodesulfobacteriota</taxon>
        <taxon>Desulfuromonadia</taxon>
        <taxon>Desulfuromonadales</taxon>
        <taxon>Desulfuromonadaceae</taxon>
        <taxon>Desulfuromonas</taxon>
    </lineage>
</organism>
<dbReference type="Pfam" id="PF00158">
    <property type="entry name" value="Sigma54_activat"/>
    <property type="match status" value="1"/>
</dbReference>
<dbReference type="PROSITE" id="PS50045">
    <property type="entry name" value="SIGMA54_INTERACT_4"/>
    <property type="match status" value="1"/>
</dbReference>
<keyword evidence="4" id="KW-0902">Two-component regulatory system</keyword>
<dbReference type="STRING" id="57664.SAMN05661003_101322"/>
<protein>
    <submittedName>
        <fullName evidence="11">Two component, sigma54 specific, transcriptional regulator, Fis family</fullName>
    </submittedName>
</protein>
<dbReference type="Pfam" id="PF00072">
    <property type="entry name" value="Response_reg"/>
    <property type="match status" value="1"/>
</dbReference>
<dbReference type="Proteomes" id="UP000243205">
    <property type="component" value="Unassembled WGS sequence"/>
</dbReference>
<dbReference type="OrthoDB" id="9814761at2"/>
<dbReference type="Gene3D" id="1.10.8.60">
    <property type="match status" value="1"/>
</dbReference>
<dbReference type="FunFam" id="3.40.50.300:FF:000006">
    <property type="entry name" value="DNA-binding transcriptional regulator NtrC"/>
    <property type="match status" value="1"/>
</dbReference>
<dbReference type="Pfam" id="PF02954">
    <property type="entry name" value="HTH_8"/>
    <property type="match status" value="1"/>
</dbReference>
<dbReference type="GO" id="GO:0006355">
    <property type="term" value="P:regulation of DNA-templated transcription"/>
    <property type="evidence" value="ECO:0007669"/>
    <property type="project" value="InterPro"/>
</dbReference>
<dbReference type="SUPFAM" id="SSF46689">
    <property type="entry name" value="Homeodomain-like"/>
    <property type="match status" value="1"/>
</dbReference>
<dbReference type="RefSeq" id="WP_092075564.1">
    <property type="nucleotide sequence ID" value="NZ_FNAQ01000001.1"/>
</dbReference>
<dbReference type="SUPFAM" id="SSF52540">
    <property type="entry name" value="P-loop containing nucleoside triphosphate hydrolases"/>
    <property type="match status" value="1"/>
</dbReference>